<organism evidence="2 3">
    <name type="scientific">Hypsizygus marmoreus</name>
    <name type="common">White beech mushroom</name>
    <name type="synonym">Agaricus marmoreus</name>
    <dbReference type="NCBI Taxonomy" id="39966"/>
    <lineage>
        <taxon>Eukaryota</taxon>
        <taxon>Fungi</taxon>
        <taxon>Dikarya</taxon>
        <taxon>Basidiomycota</taxon>
        <taxon>Agaricomycotina</taxon>
        <taxon>Agaricomycetes</taxon>
        <taxon>Agaricomycetidae</taxon>
        <taxon>Agaricales</taxon>
        <taxon>Tricholomatineae</taxon>
        <taxon>Lyophyllaceae</taxon>
        <taxon>Hypsizygus</taxon>
    </lineage>
</organism>
<dbReference type="GO" id="GO:0005524">
    <property type="term" value="F:ATP binding"/>
    <property type="evidence" value="ECO:0007669"/>
    <property type="project" value="InterPro"/>
</dbReference>
<proteinExistence type="predicted"/>
<dbReference type="OrthoDB" id="5987198at2759"/>
<evidence type="ECO:0000313" key="3">
    <source>
        <dbReference type="Proteomes" id="UP000076154"/>
    </source>
</evidence>
<name>A0A369K813_HYPMA</name>
<dbReference type="AlphaFoldDB" id="A0A369K813"/>
<dbReference type="Proteomes" id="UP000076154">
    <property type="component" value="Unassembled WGS sequence"/>
</dbReference>
<gene>
    <name evidence="2" type="ORF">Hypma_002169</name>
</gene>
<reference evidence="2" key="1">
    <citation type="submission" date="2018-04" db="EMBL/GenBank/DDBJ databases">
        <title>Whole genome sequencing of Hypsizygus marmoreus.</title>
        <authorList>
            <person name="Choi I.-G."/>
            <person name="Min B."/>
            <person name="Kim J.-G."/>
            <person name="Kim S."/>
            <person name="Oh Y.-L."/>
            <person name="Kong W.-S."/>
            <person name="Park H."/>
            <person name="Jeong J."/>
            <person name="Song E.-S."/>
        </authorList>
    </citation>
    <scope>NUCLEOTIDE SEQUENCE [LARGE SCALE GENOMIC DNA]</scope>
    <source>
        <strain evidence="2">51987-8</strain>
    </source>
</reference>
<dbReference type="GO" id="GO:0004672">
    <property type="term" value="F:protein kinase activity"/>
    <property type="evidence" value="ECO:0007669"/>
    <property type="project" value="InterPro"/>
</dbReference>
<protein>
    <recommendedName>
        <fullName evidence="1">Protein kinase domain-containing protein</fullName>
    </recommendedName>
</protein>
<feature type="domain" description="Protein kinase" evidence="1">
    <location>
        <begin position="53"/>
        <end position="357"/>
    </location>
</feature>
<dbReference type="InParanoid" id="A0A369K813"/>
<dbReference type="Gene3D" id="1.10.510.10">
    <property type="entry name" value="Transferase(Phosphotransferase) domain 1"/>
    <property type="match status" value="1"/>
</dbReference>
<dbReference type="SUPFAM" id="SSF56112">
    <property type="entry name" value="Protein kinase-like (PK-like)"/>
    <property type="match status" value="1"/>
</dbReference>
<dbReference type="PROSITE" id="PS50011">
    <property type="entry name" value="PROTEIN_KINASE_DOM"/>
    <property type="match status" value="1"/>
</dbReference>
<dbReference type="SMART" id="SM00220">
    <property type="entry name" value="S_TKc"/>
    <property type="match status" value="1"/>
</dbReference>
<evidence type="ECO:0000259" key="1">
    <source>
        <dbReference type="PROSITE" id="PS50011"/>
    </source>
</evidence>
<dbReference type="EMBL" id="LUEZ02000013">
    <property type="protein sequence ID" value="RDB27934.1"/>
    <property type="molecule type" value="Genomic_DNA"/>
</dbReference>
<keyword evidence="3" id="KW-1185">Reference proteome</keyword>
<dbReference type="InterPro" id="IPR011009">
    <property type="entry name" value="Kinase-like_dom_sf"/>
</dbReference>
<evidence type="ECO:0000313" key="2">
    <source>
        <dbReference type="EMBL" id="RDB27934.1"/>
    </source>
</evidence>
<sequence length="357" mass="41588">MDEALKLALAKNPRLNVDLFMGKLIGNEPFWAKLQPFLLGRGYKLRSRYQPDWTPSWRNNKGPLSNLSAFEDALTLDRRNLLDGVRVRDGTKVVFKCVPTSTEEIPVARFLTSPSLMSDPRNRSVPILDIILLPDDDSQALIVMPLLLHFNRLPFRRVGEFAEAMRQYLQGLEFMHEHNVAHRDACYFNLMMDASKLIPKGFHYIKPYTHDGVTFDYKMEWRERWAVKPNHYYFIDFGLSSRYPANVKNIKDTGIIGQDKSVPECSLTVPYNPFKMDVYQLGNAMLDVIKVEYDGLEPFLPLVQALTRQNPDDRPSPSVALNELKRINWWTLRRRVWRREDGPLYRFLVKFCCVTLD</sequence>
<dbReference type="InterPro" id="IPR000719">
    <property type="entry name" value="Prot_kinase_dom"/>
</dbReference>
<accession>A0A369K813</accession>
<comment type="caution">
    <text evidence="2">The sequence shown here is derived from an EMBL/GenBank/DDBJ whole genome shotgun (WGS) entry which is preliminary data.</text>
</comment>